<protein>
    <submittedName>
        <fullName evidence="1">Uncharacterized protein</fullName>
    </submittedName>
</protein>
<dbReference type="EMBL" id="AP021906">
    <property type="protein sequence ID" value="BBP93607.1"/>
    <property type="molecule type" value="Genomic_DNA"/>
</dbReference>
<proteinExistence type="predicted"/>
<name>A0A5S9MJJ9_BACIA</name>
<dbReference type="Proteomes" id="UP000464658">
    <property type="component" value="Chromosome"/>
</dbReference>
<sequence length="56" mass="6609">MVITIRAHTLLKTINIVKKTSFRQITQAVDKQFNRLCNNFFTGYPQIVDNIKWPDK</sequence>
<dbReference type="AlphaFoldDB" id="A0A5S9MJJ9"/>
<organism evidence="1 2">
    <name type="scientific">Bacillus safensis</name>
    <dbReference type="NCBI Taxonomy" id="561879"/>
    <lineage>
        <taxon>Bacteria</taxon>
        <taxon>Bacillati</taxon>
        <taxon>Bacillota</taxon>
        <taxon>Bacilli</taxon>
        <taxon>Bacillales</taxon>
        <taxon>Bacillaceae</taxon>
        <taxon>Bacillus</taxon>
    </lineage>
</organism>
<evidence type="ECO:0000313" key="2">
    <source>
        <dbReference type="Proteomes" id="UP000464658"/>
    </source>
</evidence>
<evidence type="ECO:0000313" key="1">
    <source>
        <dbReference type="EMBL" id="BBP93607.1"/>
    </source>
</evidence>
<reference evidence="1 2" key="1">
    <citation type="submission" date="2019-12" db="EMBL/GenBank/DDBJ databases">
        <title>Full genome sequence of a Bacillus safensis strain isolated from commercially available natto in Indonesia.</title>
        <authorList>
            <person name="Yoshida M."/>
            <person name="Uomi M."/>
            <person name="Waturangi D."/>
            <person name="Ekaputri J.J."/>
            <person name="Setiamarga D.H.E."/>
        </authorList>
    </citation>
    <scope>NUCLEOTIDE SEQUENCE [LARGE SCALE GENOMIC DNA]</scope>
    <source>
        <strain evidence="1 2">IDN1</strain>
    </source>
</reference>
<accession>A0A5S9MJJ9</accession>
<gene>
    <name evidence="1" type="ORF">BsIDN1_72250</name>
</gene>